<name>A0ABC8TRB2_9AQUA</name>
<dbReference type="Proteomes" id="UP001642360">
    <property type="component" value="Unassembled WGS sequence"/>
</dbReference>
<keyword evidence="3" id="KW-1185">Reference proteome</keyword>
<protein>
    <submittedName>
        <fullName evidence="2">Uncharacterized protein</fullName>
    </submittedName>
</protein>
<evidence type="ECO:0000313" key="3">
    <source>
        <dbReference type="Proteomes" id="UP001642360"/>
    </source>
</evidence>
<feature type="compositionally biased region" description="Basic and acidic residues" evidence="1">
    <location>
        <begin position="21"/>
        <end position="37"/>
    </location>
</feature>
<organism evidence="2 3">
    <name type="scientific">Ilex paraguariensis</name>
    <name type="common">yerba mate</name>
    <dbReference type="NCBI Taxonomy" id="185542"/>
    <lineage>
        <taxon>Eukaryota</taxon>
        <taxon>Viridiplantae</taxon>
        <taxon>Streptophyta</taxon>
        <taxon>Embryophyta</taxon>
        <taxon>Tracheophyta</taxon>
        <taxon>Spermatophyta</taxon>
        <taxon>Magnoliopsida</taxon>
        <taxon>eudicotyledons</taxon>
        <taxon>Gunneridae</taxon>
        <taxon>Pentapetalae</taxon>
        <taxon>asterids</taxon>
        <taxon>campanulids</taxon>
        <taxon>Aquifoliales</taxon>
        <taxon>Aquifoliaceae</taxon>
        <taxon>Ilex</taxon>
    </lineage>
</organism>
<sequence length="99" mass="10925">MSPLRKIALFTIASSSPDEEAIGRDGEHGGRGRRADPDVGGADGGVEAHSDEMQKDDPNPEKCLDKGHQVTRCVLRLWILLLTLLHKIEVIGYREKITH</sequence>
<dbReference type="EMBL" id="CAUOFW020005833">
    <property type="protein sequence ID" value="CAK9171693.1"/>
    <property type="molecule type" value="Genomic_DNA"/>
</dbReference>
<dbReference type="AlphaFoldDB" id="A0ABC8TRB2"/>
<evidence type="ECO:0000313" key="2">
    <source>
        <dbReference type="EMBL" id="CAK9171693.1"/>
    </source>
</evidence>
<accession>A0ABC8TRB2</accession>
<reference evidence="2 3" key="1">
    <citation type="submission" date="2024-02" db="EMBL/GenBank/DDBJ databases">
        <authorList>
            <person name="Vignale AGUSTIN F."/>
            <person name="Sosa J E."/>
            <person name="Modenutti C."/>
        </authorList>
    </citation>
    <scope>NUCLEOTIDE SEQUENCE [LARGE SCALE GENOMIC DNA]</scope>
</reference>
<proteinExistence type="predicted"/>
<feature type="compositionally biased region" description="Basic and acidic residues" evidence="1">
    <location>
        <begin position="46"/>
        <end position="65"/>
    </location>
</feature>
<comment type="caution">
    <text evidence="2">The sequence shown here is derived from an EMBL/GenBank/DDBJ whole genome shotgun (WGS) entry which is preliminary data.</text>
</comment>
<gene>
    <name evidence="2" type="ORF">ILEXP_LOCUS41283</name>
</gene>
<evidence type="ECO:0000256" key="1">
    <source>
        <dbReference type="SAM" id="MobiDB-lite"/>
    </source>
</evidence>
<feature type="region of interest" description="Disordered" evidence="1">
    <location>
        <begin position="16"/>
        <end position="65"/>
    </location>
</feature>